<keyword evidence="6" id="KW-0472">Membrane</keyword>
<organism evidence="9 10">
    <name type="scientific">Telmatospirillum siberiense</name>
    <dbReference type="NCBI Taxonomy" id="382514"/>
    <lineage>
        <taxon>Bacteria</taxon>
        <taxon>Pseudomonadati</taxon>
        <taxon>Pseudomonadota</taxon>
        <taxon>Alphaproteobacteria</taxon>
        <taxon>Rhodospirillales</taxon>
        <taxon>Rhodospirillaceae</taxon>
        <taxon>Telmatospirillum</taxon>
    </lineage>
</organism>
<evidence type="ECO:0000256" key="1">
    <source>
        <dbReference type="ARBA" id="ARBA00004418"/>
    </source>
</evidence>
<comment type="subcellular location">
    <subcellularLocation>
        <location evidence="1">Periplasm</location>
    </subcellularLocation>
</comment>
<keyword evidence="10" id="KW-1185">Reference proteome</keyword>
<proteinExistence type="inferred from homology"/>
<feature type="transmembrane region" description="Helical" evidence="6">
    <location>
        <begin position="6"/>
        <end position="23"/>
    </location>
</feature>
<evidence type="ECO:0000256" key="4">
    <source>
        <dbReference type="ARBA" id="ARBA00022764"/>
    </source>
</evidence>
<dbReference type="InterPro" id="IPR058792">
    <property type="entry name" value="Beta-barrel_RND_2"/>
</dbReference>
<evidence type="ECO:0000256" key="6">
    <source>
        <dbReference type="SAM" id="Phobius"/>
    </source>
</evidence>
<dbReference type="OrthoDB" id="9778236at2"/>
<dbReference type="RefSeq" id="WP_101252036.1">
    <property type="nucleotide sequence ID" value="NZ_PIUM01000023.1"/>
</dbReference>
<evidence type="ECO:0000256" key="2">
    <source>
        <dbReference type="ARBA" id="ARBA00010602"/>
    </source>
</evidence>
<dbReference type="Gene3D" id="2.40.30.170">
    <property type="match status" value="1"/>
</dbReference>
<dbReference type="PANTHER" id="PTHR32347">
    <property type="entry name" value="EFFLUX SYSTEM COMPONENT YKNX-RELATED"/>
    <property type="match status" value="1"/>
</dbReference>
<dbReference type="Gene3D" id="2.40.50.100">
    <property type="match status" value="1"/>
</dbReference>
<dbReference type="Pfam" id="PF25881">
    <property type="entry name" value="HH_YBHG"/>
    <property type="match status" value="1"/>
</dbReference>
<comment type="similarity">
    <text evidence="2">Belongs to the UPF0194 family.</text>
</comment>
<keyword evidence="4" id="KW-0574">Periplasm</keyword>
<feature type="domain" description="CusB-like beta-barrel" evidence="8">
    <location>
        <begin position="240"/>
        <end position="321"/>
    </location>
</feature>
<dbReference type="InterPro" id="IPR050465">
    <property type="entry name" value="UPF0194_transport"/>
</dbReference>
<dbReference type="InterPro" id="IPR059052">
    <property type="entry name" value="HH_YbhG-like"/>
</dbReference>
<dbReference type="SUPFAM" id="SSF111369">
    <property type="entry name" value="HlyD-like secretion proteins"/>
    <property type="match status" value="3"/>
</dbReference>
<evidence type="ECO:0000313" key="10">
    <source>
        <dbReference type="Proteomes" id="UP000233293"/>
    </source>
</evidence>
<evidence type="ECO:0000256" key="5">
    <source>
        <dbReference type="ARBA" id="ARBA00023054"/>
    </source>
</evidence>
<dbReference type="PANTHER" id="PTHR32347:SF29">
    <property type="entry name" value="UPF0194 MEMBRANE PROTEIN YBHG"/>
    <property type="match status" value="1"/>
</dbReference>
<dbReference type="EMBL" id="PIUM01000023">
    <property type="protein sequence ID" value="PKU23138.1"/>
    <property type="molecule type" value="Genomic_DNA"/>
</dbReference>
<dbReference type="GO" id="GO:0042597">
    <property type="term" value="C:periplasmic space"/>
    <property type="evidence" value="ECO:0007669"/>
    <property type="project" value="UniProtKB-SubCell"/>
</dbReference>
<dbReference type="Pfam" id="PF25954">
    <property type="entry name" value="Beta-barrel_RND_2"/>
    <property type="match status" value="1"/>
</dbReference>
<accession>A0A2N3PRV1</accession>
<dbReference type="AlphaFoldDB" id="A0A2N3PRV1"/>
<comment type="caution">
    <text evidence="9">The sequence shown here is derived from an EMBL/GenBank/DDBJ whole genome shotgun (WGS) entry which is preliminary data.</text>
</comment>
<keyword evidence="3" id="KW-0732">Signal</keyword>
<evidence type="ECO:0000259" key="7">
    <source>
        <dbReference type="Pfam" id="PF25881"/>
    </source>
</evidence>
<evidence type="ECO:0000313" key="9">
    <source>
        <dbReference type="EMBL" id="PKU23138.1"/>
    </source>
</evidence>
<evidence type="ECO:0000256" key="3">
    <source>
        <dbReference type="ARBA" id="ARBA00022729"/>
    </source>
</evidence>
<reference evidence="10" key="1">
    <citation type="submission" date="2017-12" db="EMBL/GenBank/DDBJ databases">
        <title>Draft genome sequence of Telmatospirillum siberiense 26-4b1T, an acidotolerant peatland alphaproteobacterium potentially involved in sulfur cycling.</title>
        <authorList>
            <person name="Hausmann B."/>
            <person name="Pjevac P."/>
            <person name="Schreck K."/>
            <person name="Herbold C.W."/>
            <person name="Daims H."/>
            <person name="Wagner M."/>
            <person name="Pester M."/>
            <person name="Loy A."/>
        </authorList>
    </citation>
    <scope>NUCLEOTIDE SEQUENCE [LARGE SCALE GENOMIC DNA]</scope>
    <source>
        <strain evidence="10">26-4b1</strain>
    </source>
</reference>
<name>A0A2N3PRV1_9PROT</name>
<dbReference type="Gene3D" id="1.10.287.470">
    <property type="entry name" value="Helix hairpin bin"/>
    <property type="match status" value="1"/>
</dbReference>
<evidence type="ECO:0000259" key="8">
    <source>
        <dbReference type="Pfam" id="PF25954"/>
    </source>
</evidence>
<keyword evidence="6" id="KW-0812">Transmembrane</keyword>
<keyword evidence="6" id="KW-1133">Transmembrane helix</keyword>
<gene>
    <name evidence="9" type="ORF">CWS72_18090</name>
</gene>
<keyword evidence="5" id="KW-0175">Coiled coil</keyword>
<dbReference type="Proteomes" id="UP000233293">
    <property type="component" value="Unassembled WGS sequence"/>
</dbReference>
<protein>
    <submittedName>
        <fullName evidence="9">Secretion protein HlyD</fullName>
    </submittedName>
</protein>
<feature type="domain" description="YbhG-like alpha-helical hairpin" evidence="7">
    <location>
        <begin position="74"/>
        <end position="202"/>
    </location>
</feature>
<sequence length="327" mass="35257">MNRPFIFVGMILAVSAAGAWIWLHDAKRTAPLVLQGNVDVRQADLAFKVSGRIHRLAVEEGDKVTAGQVLAELETADFEADLAQVRGQLAVAEANLAELLHGSRPEEIDQARAQVNEGESALVNARLTFRRQQDLLRTGNTPQSGYDQALAQQQQAEARLAGAKAALALAIQGPRTERIEAARGQVAQSRAAVALAEQHLSDTRLLAPEDGVILSRVREPGTIAAAGDVVFTSVLTHPTWIRAYVAEPSLERIHPGMAAAVRTDGGKTFNGRVGYISPLAEFTPKTVQTPEQRAELVYRLRVVVDQADESLRQGMPVSVSFPETAGK</sequence>